<dbReference type="InterPro" id="IPR036322">
    <property type="entry name" value="WD40_repeat_dom_sf"/>
</dbReference>
<feature type="region of interest" description="Disordered" evidence="2">
    <location>
        <begin position="721"/>
        <end position="744"/>
    </location>
</feature>
<comment type="caution">
    <text evidence="3">The sequence shown here is derived from an EMBL/GenBank/DDBJ whole genome shotgun (WGS) entry which is preliminary data.</text>
</comment>
<feature type="compositionally biased region" description="Basic and acidic residues" evidence="2">
    <location>
        <begin position="360"/>
        <end position="381"/>
    </location>
</feature>
<evidence type="ECO:0000256" key="2">
    <source>
        <dbReference type="SAM" id="MobiDB-lite"/>
    </source>
</evidence>
<dbReference type="Proteomes" id="UP000828390">
    <property type="component" value="Unassembled WGS sequence"/>
</dbReference>
<organism evidence="3 4">
    <name type="scientific">Dreissena polymorpha</name>
    <name type="common">Zebra mussel</name>
    <name type="synonym">Mytilus polymorpha</name>
    <dbReference type="NCBI Taxonomy" id="45954"/>
    <lineage>
        <taxon>Eukaryota</taxon>
        <taxon>Metazoa</taxon>
        <taxon>Spiralia</taxon>
        <taxon>Lophotrochozoa</taxon>
        <taxon>Mollusca</taxon>
        <taxon>Bivalvia</taxon>
        <taxon>Autobranchia</taxon>
        <taxon>Heteroconchia</taxon>
        <taxon>Euheterodonta</taxon>
        <taxon>Imparidentia</taxon>
        <taxon>Neoheterodontei</taxon>
        <taxon>Myida</taxon>
        <taxon>Dreissenoidea</taxon>
        <taxon>Dreissenidae</taxon>
        <taxon>Dreissena</taxon>
    </lineage>
</organism>
<feature type="compositionally biased region" description="Pro residues" evidence="2">
    <location>
        <begin position="451"/>
        <end position="468"/>
    </location>
</feature>
<keyword evidence="4" id="KW-1185">Reference proteome</keyword>
<dbReference type="EMBL" id="JAIWYP010000009">
    <property type="protein sequence ID" value="KAH3773436.1"/>
    <property type="molecule type" value="Genomic_DNA"/>
</dbReference>
<feature type="repeat" description="WD" evidence="1">
    <location>
        <begin position="7"/>
        <end position="39"/>
    </location>
</feature>
<dbReference type="PROSITE" id="PS50294">
    <property type="entry name" value="WD_REPEATS_REGION"/>
    <property type="match status" value="1"/>
</dbReference>
<dbReference type="InterPro" id="IPR016024">
    <property type="entry name" value="ARM-type_fold"/>
</dbReference>
<keyword evidence="1" id="KW-0853">WD repeat</keyword>
<dbReference type="PROSITE" id="PS50082">
    <property type="entry name" value="WD_REPEATS_2"/>
    <property type="match status" value="1"/>
</dbReference>
<feature type="compositionally biased region" description="Basic and acidic residues" evidence="2">
    <location>
        <begin position="338"/>
        <end position="350"/>
    </location>
</feature>
<dbReference type="AlphaFoldDB" id="A0A9D4IFG2"/>
<evidence type="ECO:0000313" key="4">
    <source>
        <dbReference type="Proteomes" id="UP000828390"/>
    </source>
</evidence>
<gene>
    <name evidence="3" type="ORF">DPMN_174798</name>
</gene>
<accession>A0A9D4IFG2</accession>
<dbReference type="SUPFAM" id="SSF50978">
    <property type="entry name" value="WD40 repeat-like"/>
    <property type="match status" value="1"/>
</dbReference>
<reference evidence="3" key="2">
    <citation type="submission" date="2020-11" db="EMBL/GenBank/DDBJ databases">
        <authorList>
            <person name="McCartney M.A."/>
            <person name="Auch B."/>
            <person name="Kono T."/>
            <person name="Mallez S."/>
            <person name="Becker A."/>
            <person name="Gohl D.M."/>
            <person name="Silverstein K.A.T."/>
            <person name="Koren S."/>
            <person name="Bechman K.B."/>
            <person name="Herman A."/>
            <person name="Abrahante J.E."/>
            <person name="Garbe J."/>
        </authorList>
    </citation>
    <scope>NUCLEOTIDE SEQUENCE</scope>
    <source>
        <strain evidence="3">Duluth1</strain>
        <tissue evidence="3">Whole animal</tissue>
    </source>
</reference>
<evidence type="ECO:0000256" key="1">
    <source>
        <dbReference type="PROSITE-ProRule" id="PRU00221"/>
    </source>
</evidence>
<proteinExistence type="predicted"/>
<feature type="compositionally biased region" description="Basic and acidic residues" evidence="2">
    <location>
        <begin position="437"/>
        <end position="449"/>
    </location>
</feature>
<dbReference type="Gene3D" id="2.130.10.10">
    <property type="entry name" value="YVTN repeat-like/Quinoprotein amine dehydrogenase"/>
    <property type="match status" value="1"/>
</dbReference>
<feature type="compositionally biased region" description="Basic and acidic residues" evidence="2">
    <location>
        <begin position="204"/>
        <end position="240"/>
    </location>
</feature>
<dbReference type="SUPFAM" id="SSF48371">
    <property type="entry name" value="ARM repeat"/>
    <property type="match status" value="1"/>
</dbReference>
<protein>
    <submittedName>
        <fullName evidence="3">Uncharacterized protein</fullName>
    </submittedName>
</protein>
<dbReference type="PANTHER" id="PTHR45532:SF1">
    <property type="entry name" value="WD REPEAT-CONTAINING PROTEIN 97"/>
    <property type="match status" value="1"/>
</dbReference>
<evidence type="ECO:0000313" key="3">
    <source>
        <dbReference type="EMBL" id="KAH3773436.1"/>
    </source>
</evidence>
<feature type="region of interest" description="Disordered" evidence="2">
    <location>
        <begin position="204"/>
        <end position="269"/>
    </location>
</feature>
<feature type="region of interest" description="Disordered" evidence="2">
    <location>
        <begin position="338"/>
        <end position="505"/>
    </location>
</feature>
<feature type="non-terminal residue" evidence="3">
    <location>
        <position position="1"/>
    </location>
</feature>
<sequence>RYDHEPGEDHTESITGLSACSRLKLYASSSRDGTIRIWNETNLLVRLLQLKAVPHSVSFCSTRGDLLVGIGNHLHRIPHYAYMPRAYLFRMVSMKFGSQKKELPMPEDPSLTSKLNKNDLSRMKQSHSSFQYTTFSDILSPEELEEINRERIIKEKAFALLKEREDELEKIRDGELISQKKPKATARTKKVAFLQYMKMFYDKPKPTIPRDDPFPDDTLKEAVKEPEQPEPEAYKPEKEPTGFFPPAKEATRPKPPEDSPLKAAYPLRPSGFVPNSILIKLLWPQEAKDRMQRKKQVEWKLPSFSEEQLAAINKVKKKDEGDGEDVILDMEEEFDDRIIEMDWRDEEAEKQAASPNIFDEPTKTSPHKEKSKVSDAPKNKFAELMSKTPTPRPEEPEEEPSALSKGSTQVGKEPTMDSVRSQESKQASDVKAPLTPRDIKPRKPIEKLISRPPPPPPKPKSPPLPPPVAQTLSTTDTKPRKARSPSPIPVTDSTPPRPRPSSPLPGFITQFKGVDWFEKFFPNCNEQSLPKPWSLENFVSHLVKLLKTADYKFKNAIVDALLMLHAQDEFADNLAHMVIKGMSAVLNHQKDYPTCMMEEQRSFILLCLKALQKLSTSPDKEFVTELLVQFLDGDKEVRTMVNAILTSAGLQDPHKFLPKELDSWDIWNVEEDDRKSDLRKMSHQWLDRWMTSYKLHLEDAIDRMKKGQNIHGRLSKEQLRKGSIPGGKGILRRTVGTGTDQDQETVTTLDTRKGVTVTFDKPPDPSLIDNATYIDAVNYFCDMMMEKELDSMKASGKRLPGSKENVVQAKNTVLVLPKIPHKPSLVRLGETHTSHCRPHRETNLHVDYRMPPMTSRGYHPFPGQISGFVNSINLPMKPLMLNPFHNKLDEFDARFQEPVLITLRSAQKYFIPSQSIVAQDAIAAAL</sequence>
<reference evidence="3" key="1">
    <citation type="journal article" date="2019" name="bioRxiv">
        <title>The Genome of the Zebra Mussel, Dreissena polymorpha: A Resource for Invasive Species Research.</title>
        <authorList>
            <person name="McCartney M.A."/>
            <person name="Auch B."/>
            <person name="Kono T."/>
            <person name="Mallez S."/>
            <person name="Zhang Y."/>
            <person name="Obille A."/>
            <person name="Becker A."/>
            <person name="Abrahante J.E."/>
            <person name="Garbe J."/>
            <person name="Badalamenti J.P."/>
            <person name="Herman A."/>
            <person name="Mangelson H."/>
            <person name="Liachko I."/>
            <person name="Sullivan S."/>
            <person name="Sone E.D."/>
            <person name="Koren S."/>
            <person name="Silverstein K.A.T."/>
            <person name="Beckman K.B."/>
            <person name="Gohl D.M."/>
        </authorList>
    </citation>
    <scope>NUCLEOTIDE SEQUENCE</scope>
    <source>
        <strain evidence="3">Duluth1</strain>
        <tissue evidence="3">Whole animal</tissue>
    </source>
</reference>
<dbReference type="InterPro" id="IPR001680">
    <property type="entry name" value="WD40_rpt"/>
</dbReference>
<dbReference type="InterPro" id="IPR015943">
    <property type="entry name" value="WD40/YVTN_repeat-like_dom_sf"/>
</dbReference>
<name>A0A9D4IFG2_DREPO</name>
<feature type="compositionally biased region" description="Basic and acidic residues" evidence="2">
    <location>
        <begin position="249"/>
        <end position="260"/>
    </location>
</feature>
<dbReference type="PANTHER" id="PTHR45532">
    <property type="entry name" value="WD REPEAT-CONTAINING PROTEIN 97"/>
    <property type="match status" value="1"/>
</dbReference>